<keyword evidence="3" id="KW-1185">Reference proteome</keyword>
<dbReference type="GO" id="GO:0008757">
    <property type="term" value="F:S-adenosylmethionine-dependent methyltransferase activity"/>
    <property type="evidence" value="ECO:0007669"/>
    <property type="project" value="InterPro"/>
</dbReference>
<dbReference type="Proteomes" id="UP000019184">
    <property type="component" value="Unassembled WGS sequence"/>
</dbReference>
<comment type="caution">
    <text evidence="2">The sequence shown here is derived from an EMBL/GenBank/DDBJ whole genome shotgun (WGS) entry which is preliminary data.</text>
</comment>
<dbReference type="AlphaFoldDB" id="A0A7U7G7P2"/>
<protein>
    <recommendedName>
        <fullName evidence="1">Methyltransferase type 11 domain-containing protein</fullName>
    </recommendedName>
</protein>
<sequence length="219" mass="26295">MNTFKKSEPWYATEEIIRKYMTKARPYLCGRMLDAGCGNQRYKEMFKFDDYVGLEVNDRFRPDVVGDLRYMPFKNEEFDSILNNQVLEHIDDTHKVFSEFYRLLKPGGYLCITVPFISRIHEVPHDYWRISEYGIRYLFEKHGFKEIEITNMGGFLTTQAYLWQFWLWERLASNSLSRSIRKPLMWIGNHIFLFLHCIDRDRSTPFNYIAIGKKFSSMV</sequence>
<evidence type="ECO:0000313" key="2">
    <source>
        <dbReference type="EMBL" id="CDH43064.1"/>
    </source>
</evidence>
<evidence type="ECO:0000259" key="1">
    <source>
        <dbReference type="Pfam" id="PF08241"/>
    </source>
</evidence>
<dbReference type="Gene3D" id="3.40.50.150">
    <property type="entry name" value="Vaccinia Virus protein VP39"/>
    <property type="match status" value="1"/>
</dbReference>
<feature type="domain" description="Methyltransferase type 11" evidence="1">
    <location>
        <begin position="33"/>
        <end position="112"/>
    </location>
</feature>
<dbReference type="CDD" id="cd02440">
    <property type="entry name" value="AdoMet_MTases"/>
    <property type="match status" value="1"/>
</dbReference>
<dbReference type="OrthoDB" id="323463at2"/>
<accession>A0A7U7G7P2</accession>
<dbReference type="InterPro" id="IPR029063">
    <property type="entry name" value="SAM-dependent_MTases_sf"/>
</dbReference>
<name>A0A7U7G7P2_9GAMM</name>
<evidence type="ECO:0000313" key="3">
    <source>
        <dbReference type="Proteomes" id="UP000019184"/>
    </source>
</evidence>
<proteinExistence type="predicted"/>
<dbReference type="InterPro" id="IPR013216">
    <property type="entry name" value="Methyltransf_11"/>
</dbReference>
<dbReference type="Pfam" id="PF08241">
    <property type="entry name" value="Methyltransf_11"/>
    <property type="match status" value="1"/>
</dbReference>
<organism evidence="2 3">
    <name type="scientific">Candidatus Contendobacter odensis Run_B_J11</name>
    <dbReference type="NCBI Taxonomy" id="1400861"/>
    <lineage>
        <taxon>Bacteria</taxon>
        <taxon>Pseudomonadati</taxon>
        <taxon>Pseudomonadota</taxon>
        <taxon>Gammaproteobacteria</taxon>
        <taxon>Candidatus Competibacteraceae</taxon>
        <taxon>Candidatus Contendibacter</taxon>
    </lineage>
</organism>
<gene>
    <name evidence="2" type="ORF">BN874_100017</name>
</gene>
<reference evidence="2 3" key="1">
    <citation type="journal article" date="2014" name="ISME J.">
        <title>Candidatus Competibacter-lineage genomes retrieved from metagenomes reveal functional metabolic diversity.</title>
        <authorList>
            <person name="McIlroy S.J."/>
            <person name="Albertsen M."/>
            <person name="Andresen E.K."/>
            <person name="Saunders A.M."/>
            <person name="Kristiansen R."/>
            <person name="Stokholm-Bjerregaard M."/>
            <person name="Nielsen K.L."/>
            <person name="Nielsen P.H."/>
        </authorList>
    </citation>
    <scope>NUCLEOTIDE SEQUENCE [LARGE SCALE GENOMIC DNA]</scope>
    <source>
        <strain evidence="2 3">Run_B_J11</strain>
    </source>
</reference>
<dbReference type="SUPFAM" id="SSF53335">
    <property type="entry name" value="S-adenosyl-L-methionine-dependent methyltransferases"/>
    <property type="match status" value="1"/>
</dbReference>
<dbReference type="EMBL" id="CBTK010000002">
    <property type="protein sequence ID" value="CDH43064.1"/>
    <property type="molecule type" value="Genomic_DNA"/>
</dbReference>